<protein>
    <submittedName>
        <fullName evidence="1">Uncharacterized protein</fullName>
    </submittedName>
</protein>
<reference evidence="1 2" key="1">
    <citation type="submission" date="2022-08" db="EMBL/GenBank/DDBJ databases">
        <title>Reclassification of Massilia species as members of the genera Telluria, Duganella, Pseudoduganella, Mokoshia gen. nov. and Zemynaea gen. nov. using orthogonal and non-orthogonal genome-based approaches.</title>
        <authorList>
            <person name="Bowman J.P."/>
        </authorList>
    </citation>
    <scope>NUCLEOTIDE SEQUENCE [LARGE SCALE GENOMIC DNA]</scope>
    <source>
        <strain evidence="1 2">JCM 31605</strain>
    </source>
</reference>
<evidence type="ECO:0000313" key="1">
    <source>
        <dbReference type="EMBL" id="MCS0808640.1"/>
    </source>
</evidence>
<gene>
    <name evidence="1" type="ORF">NX774_11990</name>
</gene>
<proteinExistence type="predicted"/>
<evidence type="ECO:0000313" key="2">
    <source>
        <dbReference type="Proteomes" id="UP001206126"/>
    </source>
</evidence>
<accession>A0ABT2DBE6</accession>
<comment type="caution">
    <text evidence="1">The sequence shown here is derived from an EMBL/GenBank/DDBJ whole genome shotgun (WGS) entry which is preliminary data.</text>
</comment>
<organism evidence="1 2">
    <name type="scientific">Massilia agilis</name>
    <dbReference type="NCBI Taxonomy" id="1811226"/>
    <lineage>
        <taxon>Bacteria</taxon>
        <taxon>Pseudomonadati</taxon>
        <taxon>Pseudomonadota</taxon>
        <taxon>Betaproteobacteria</taxon>
        <taxon>Burkholderiales</taxon>
        <taxon>Oxalobacteraceae</taxon>
        <taxon>Telluria group</taxon>
        <taxon>Massilia</taxon>
    </lineage>
</organism>
<sequence length="93" mass="10862">MIAPLKEVTKNEFDRFISAYPRPLSYGVTRVCEPPMAHYYDEQLPSQAQRGSVEYSQDTEAARVTMDWMGPNGQVDKDGHQKFWRYEIRMEDA</sequence>
<keyword evidence="2" id="KW-1185">Reference proteome</keyword>
<dbReference type="EMBL" id="JANUHB010000002">
    <property type="protein sequence ID" value="MCS0808640.1"/>
    <property type="molecule type" value="Genomic_DNA"/>
</dbReference>
<dbReference type="RefSeq" id="WP_258822404.1">
    <property type="nucleotide sequence ID" value="NZ_JANUHB010000002.1"/>
</dbReference>
<name>A0ABT2DBE6_9BURK</name>
<dbReference type="Proteomes" id="UP001206126">
    <property type="component" value="Unassembled WGS sequence"/>
</dbReference>